<dbReference type="InterPro" id="IPR013083">
    <property type="entry name" value="Znf_RING/FYVE/PHD"/>
</dbReference>
<dbReference type="SUPFAM" id="SSF57903">
    <property type="entry name" value="FYVE/PHD zinc finger"/>
    <property type="match status" value="1"/>
</dbReference>
<feature type="region of interest" description="Disordered" evidence="6">
    <location>
        <begin position="374"/>
        <end position="395"/>
    </location>
</feature>
<evidence type="ECO:0000256" key="5">
    <source>
        <dbReference type="ARBA" id="ARBA00023242"/>
    </source>
</evidence>
<dbReference type="Pfam" id="PF00628">
    <property type="entry name" value="PHD"/>
    <property type="match status" value="1"/>
</dbReference>
<protein>
    <submittedName>
        <fullName evidence="8">CXXC1</fullName>
    </submittedName>
</protein>
<keyword evidence="5" id="KW-0539">Nucleus</keyword>
<evidence type="ECO:0000256" key="3">
    <source>
        <dbReference type="ARBA" id="ARBA00022771"/>
    </source>
</evidence>
<keyword evidence="2" id="KW-0479">Metal-binding</keyword>
<dbReference type="InterPro" id="IPR011011">
    <property type="entry name" value="Znf_FYVE_PHD"/>
</dbReference>
<feature type="region of interest" description="Disordered" evidence="6">
    <location>
        <begin position="321"/>
        <end position="349"/>
    </location>
</feature>
<comment type="subcellular location">
    <subcellularLocation>
        <location evidence="1">Nucleus</location>
    </subcellularLocation>
</comment>
<dbReference type="InterPro" id="IPR037869">
    <property type="entry name" value="Spp1/CFP1"/>
</dbReference>
<dbReference type="OrthoDB" id="6156574at2759"/>
<accession>A0A6J8A6T6</accession>
<dbReference type="PANTHER" id="PTHR46174:SF1">
    <property type="entry name" value="CXXC-TYPE ZINC FINGER PROTEIN 1"/>
    <property type="match status" value="1"/>
</dbReference>
<evidence type="ECO:0000259" key="7">
    <source>
        <dbReference type="Pfam" id="PF00628"/>
    </source>
</evidence>
<dbReference type="AlphaFoldDB" id="A0A6J8A6T6"/>
<evidence type="ECO:0000256" key="4">
    <source>
        <dbReference type="ARBA" id="ARBA00022833"/>
    </source>
</evidence>
<name>A0A6J8A6T6_MYTCO</name>
<sequence>MIQCDFCDEWYHGACIDLTPELADTVVKFRCPRKRPSNEDENSWPTPSEAYEGTPLPLPPGEQRGEGREDHVQQDSVIKTELSDVPEEDVLDLHNVNYIDWTDIQVPQEPAATVVAERDSSRFILRTYQTDIVVSADGSGNRSVKVPAVKGPEVKVPEVQGPEVQGPEVKMQQEGNKQSICPILTCGQSTKKLKHHYWQYHLPYIFKDRSLDEFEKDPAFQKLRRSAIQTLATWIVGPRATVYDLVRNVNSTPNFLPYSCMMMQRCQDQIRNLTAVMNWYPPAEDSYTMYPVNSLAVLMQWQILITLLAQLSPINTALPKLYKSSRPTGTDGRHRIPQTLRQSGKARVSTPVRLTAATVSKTLSDLQSKLANTLDARESLNRKRQSRDSSRLTQK</sequence>
<dbReference type="GO" id="GO:0045893">
    <property type="term" value="P:positive regulation of DNA-templated transcription"/>
    <property type="evidence" value="ECO:0007669"/>
    <property type="project" value="TreeGrafter"/>
</dbReference>
<proteinExistence type="predicted"/>
<dbReference type="EMBL" id="CACVKT020000776">
    <property type="protein sequence ID" value="CAC5362887.1"/>
    <property type="molecule type" value="Genomic_DNA"/>
</dbReference>
<organism evidence="8 9">
    <name type="scientific">Mytilus coruscus</name>
    <name type="common">Sea mussel</name>
    <dbReference type="NCBI Taxonomy" id="42192"/>
    <lineage>
        <taxon>Eukaryota</taxon>
        <taxon>Metazoa</taxon>
        <taxon>Spiralia</taxon>
        <taxon>Lophotrochozoa</taxon>
        <taxon>Mollusca</taxon>
        <taxon>Bivalvia</taxon>
        <taxon>Autobranchia</taxon>
        <taxon>Pteriomorphia</taxon>
        <taxon>Mytilida</taxon>
        <taxon>Mytiloidea</taxon>
        <taxon>Mytilidae</taxon>
        <taxon>Mytilinae</taxon>
        <taxon>Mytilus</taxon>
    </lineage>
</organism>
<keyword evidence="9" id="KW-1185">Reference proteome</keyword>
<dbReference type="Proteomes" id="UP000507470">
    <property type="component" value="Unassembled WGS sequence"/>
</dbReference>
<keyword evidence="4" id="KW-0862">Zinc</keyword>
<keyword evidence="3" id="KW-0863">Zinc-finger</keyword>
<dbReference type="Gene3D" id="3.30.40.10">
    <property type="entry name" value="Zinc/RING finger domain, C3HC4 (zinc finger)"/>
    <property type="match status" value="1"/>
</dbReference>
<feature type="compositionally biased region" description="Basic and acidic residues" evidence="6">
    <location>
        <begin position="63"/>
        <end position="73"/>
    </location>
</feature>
<evidence type="ECO:0000256" key="1">
    <source>
        <dbReference type="ARBA" id="ARBA00004123"/>
    </source>
</evidence>
<feature type="compositionally biased region" description="Basic and acidic residues" evidence="6">
    <location>
        <begin position="375"/>
        <end position="395"/>
    </location>
</feature>
<dbReference type="GO" id="GO:0008270">
    <property type="term" value="F:zinc ion binding"/>
    <property type="evidence" value="ECO:0007669"/>
    <property type="project" value="UniProtKB-KW"/>
</dbReference>
<feature type="region of interest" description="Disordered" evidence="6">
    <location>
        <begin position="33"/>
        <end position="74"/>
    </location>
</feature>
<evidence type="ECO:0000256" key="6">
    <source>
        <dbReference type="SAM" id="MobiDB-lite"/>
    </source>
</evidence>
<feature type="domain" description="PHD-type" evidence="7">
    <location>
        <begin position="1"/>
        <end position="32"/>
    </location>
</feature>
<dbReference type="PANTHER" id="PTHR46174">
    <property type="entry name" value="CXXC-TYPE ZINC FINGER PROTEIN 1"/>
    <property type="match status" value="1"/>
</dbReference>
<dbReference type="InterPro" id="IPR019787">
    <property type="entry name" value="Znf_PHD-finger"/>
</dbReference>
<evidence type="ECO:0000313" key="8">
    <source>
        <dbReference type="EMBL" id="CAC5362887.1"/>
    </source>
</evidence>
<evidence type="ECO:0000256" key="2">
    <source>
        <dbReference type="ARBA" id="ARBA00022723"/>
    </source>
</evidence>
<dbReference type="GO" id="GO:0048188">
    <property type="term" value="C:Set1C/COMPASS complex"/>
    <property type="evidence" value="ECO:0007669"/>
    <property type="project" value="InterPro"/>
</dbReference>
<gene>
    <name evidence="8" type="ORF">MCOR_4502</name>
</gene>
<evidence type="ECO:0000313" key="9">
    <source>
        <dbReference type="Proteomes" id="UP000507470"/>
    </source>
</evidence>
<reference evidence="8 9" key="1">
    <citation type="submission" date="2020-06" db="EMBL/GenBank/DDBJ databases">
        <authorList>
            <person name="Li R."/>
            <person name="Bekaert M."/>
        </authorList>
    </citation>
    <scope>NUCLEOTIDE SEQUENCE [LARGE SCALE GENOMIC DNA]</scope>
    <source>
        <strain evidence="9">wild</strain>
    </source>
</reference>